<dbReference type="InParanoid" id="A0A2J6TWI2"/>
<dbReference type="Pfam" id="PF06985">
    <property type="entry name" value="HET"/>
    <property type="match status" value="1"/>
</dbReference>
<dbReference type="EMBL" id="KZ613740">
    <property type="protein sequence ID" value="PMD67392.1"/>
    <property type="molecule type" value="Genomic_DNA"/>
</dbReference>
<dbReference type="Pfam" id="PF26640">
    <property type="entry name" value="DUF8212"/>
    <property type="match status" value="1"/>
</dbReference>
<evidence type="ECO:0000259" key="2">
    <source>
        <dbReference type="Pfam" id="PF26640"/>
    </source>
</evidence>
<protein>
    <submittedName>
        <fullName evidence="3">HET-domain-containing protein</fullName>
    </submittedName>
</protein>
<evidence type="ECO:0000313" key="4">
    <source>
        <dbReference type="Proteomes" id="UP000235371"/>
    </source>
</evidence>
<dbReference type="InterPro" id="IPR010730">
    <property type="entry name" value="HET"/>
</dbReference>
<dbReference type="OrthoDB" id="674604at2759"/>
<dbReference type="RefSeq" id="XP_024744296.1">
    <property type="nucleotide sequence ID" value="XM_024877637.1"/>
</dbReference>
<dbReference type="AlphaFoldDB" id="A0A2J6TWI2"/>
<reference evidence="3 4" key="1">
    <citation type="submission" date="2016-04" db="EMBL/GenBank/DDBJ databases">
        <title>A degradative enzymes factory behind the ericoid mycorrhizal symbiosis.</title>
        <authorList>
            <consortium name="DOE Joint Genome Institute"/>
            <person name="Martino E."/>
            <person name="Morin E."/>
            <person name="Grelet G."/>
            <person name="Kuo A."/>
            <person name="Kohler A."/>
            <person name="Daghino S."/>
            <person name="Barry K."/>
            <person name="Choi C."/>
            <person name="Cichocki N."/>
            <person name="Clum A."/>
            <person name="Copeland A."/>
            <person name="Hainaut M."/>
            <person name="Haridas S."/>
            <person name="Labutti K."/>
            <person name="Lindquist E."/>
            <person name="Lipzen A."/>
            <person name="Khouja H.-R."/>
            <person name="Murat C."/>
            <person name="Ohm R."/>
            <person name="Olson A."/>
            <person name="Spatafora J."/>
            <person name="Veneault-Fourrey C."/>
            <person name="Henrissat B."/>
            <person name="Grigoriev I."/>
            <person name="Martin F."/>
            <person name="Perotto S."/>
        </authorList>
    </citation>
    <scope>NUCLEOTIDE SEQUENCE [LARGE SCALE GENOMIC DNA]</scope>
    <source>
        <strain evidence="3 4">E</strain>
    </source>
</reference>
<feature type="domain" description="DUF8212" evidence="2">
    <location>
        <begin position="234"/>
        <end position="258"/>
    </location>
</feature>
<dbReference type="Proteomes" id="UP000235371">
    <property type="component" value="Unassembled WGS sequence"/>
</dbReference>
<dbReference type="PANTHER" id="PTHR10622">
    <property type="entry name" value="HET DOMAIN-CONTAINING PROTEIN"/>
    <property type="match status" value="1"/>
</dbReference>
<accession>A0A2J6TWI2</accession>
<evidence type="ECO:0000313" key="3">
    <source>
        <dbReference type="EMBL" id="PMD67392.1"/>
    </source>
</evidence>
<organism evidence="3 4">
    <name type="scientific">Hyaloscypha bicolor E</name>
    <dbReference type="NCBI Taxonomy" id="1095630"/>
    <lineage>
        <taxon>Eukaryota</taxon>
        <taxon>Fungi</taxon>
        <taxon>Dikarya</taxon>
        <taxon>Ascomycota</taxon>
        <taxon>Pezizomycotina</taxon>
        <taxon>Leotiomycetes</taxon>
        <taxon>Helotiales</taxon>
        <taxon>Hyaloscyphaceae</taxon>
        <taxon>Hyaloscypha</taxon>
        <taxon>Hyaloscypha bicolor</taxon>
    </lineage>
</organism>
<dbReference type="STRING" id="1095630.A0A2J6TWI2"/>
<evidence type="ECO:0000259" key="1">
    <source>
        <dbReference type="Pfam" id="PF06985"/>
    </source>
</evidence>
<sequence length="603" mass="69243">MLLINTTTLLLEPFYGDEIPPYAILSHTWADGEVSFPEFMQLSETKNDRITSKAGYLKISATCERARNDGHRYAWIDTCCIDKTSSAELTEAINSMFGWYLQSEICYVYLNDFMLDTADVPSREQFDAEFRKCRWFTRGWCLQELLAPGKLRFFNQKWQEIGTKSKLSQLISDITGIPEMVLWVPSRKDIQEFPIAARISWIAKRHTTRIEDMSYSLLGILNVNMPMLYGEGQKAFLRLQEEIIKKYNDLSIFAWNGKASVSGFMPVLAPMPSCFEINPSDKHSSLRRYSGSQLGDRLSTQFSLTNQGVFFPSAKLHYQTALPDYRHHYLLPLNYSDPSFRGKGKQRYILLQKVGPGLFIRLHDPLDRMKAFQKSQCTGVFFEAVCILNSLPEPITRQLILWERYAVRLRWKPWAKPGRRYMHIRTAQPRESWDIAANQFLLEMAYERYMHIEFVPGNYDSNPSFKYFVLVIQVGVHSQRDPAIVSVRIMSADIWEGITITSSSSGFRRRESLVLESLPLIKGTGDADSISLAGYDISMSVQLVTEPNEQPYHLVYLDWEATTALPVTMGNEDADMWVGRRALTGSEDSKDLFTKSSNPQNGY</sequence>
<name>A0A2J6TWI2_9HELO</name>
<dbReference type="InterPro" id="IPR058525">
    <property type="entry name" value="DUF8212"/>
</dbReference>
<dbReference type="PANTHER" id="PTHR10622:SF12">
    <property type="entry name" value="HET DOMAIN-CONTAINING PROTEIN"/>
    <property type="match status" value="1"/>
</dbReference>
<proteinExistence type="predicted"/>
<dbReference type="GeneID" id="36585714"/>
<gene>
    <name evidence="3" type="ORF">K444DRAFT_578971</name>
</gene>
<feature type="domain" description="Heterokaryon incompatibility" evidence="1">
    <location>
        <begin position="22"/>
        <end position="111"/>
    </location>
</feature>
<keyword evidence="4" id="KW-1185">Reference proteome</keyword>